<accession>A0A4Z2I577</accession>
<organism evidence="1 2">
    <name type="scientific">Liparis tanakae</name>
    <name type="common">Tanaka's snailfish</name>
    <dbReference type="NCBI Taxonomy" id="230148"/>
    <lineage>
        <taxon>Eukaryota</taxon>
        <taxon>Metazoa</taxon>
        <taxon>Chordata</taxon>
        <taxon>Craniata</taxon>
        <taxon>Vertebrata</taxon>
        <taxon>Euteleostomi</taxon>
        <taxon>Actinopterygii</taxon>
        <taxon>Neopterygii</taxon>
        <taxon>Teleostei</taxon>
        <taxon>Neoteleostei</taxon>
        <taxon>Acanthomorphata</taxon>
        <taxon>Eupercaria</taxon>
        <taxon>Perciformes</taxon>
        <taxon>Cottioidei</taxon>
        <taxon>Cottales</taxon>
        <taxon>Liparidae</taxon>
        <taxon>Liparis</taxon>
    </lineage>
</organism>
<protein>
    <submittedName>
        <fullName evidence="1">Uncharacterized protein</fullName>
    </submittedName>
</protein>
<dbReference type="EMBL" id="SRLO01000130">
    <property type="protein sequence ID" value="TNN72980.1"/>
    <property type="molecule type" value="Genomic_DNA"/>
</dbReference>
<gene>
    <name evidence="1" type="ORF">EYF80_016770</name>
</gene>
<name>A0A4Z2I577_9TELE</name>
<evidence type="ECO:0000313" key="1">
    <source>
        <dbReference type="EMBL" id="TNN72980.1"/>
    </source>
</evidence>
<reference evidence="1 2" key="1">
    <citation type="submission" date="2019-03" db="EMBL/GenBank/DDBJ databases">
        <title>First draft genome of Liparis tanakae, snailfish: a comprehensive survey of snailfish specific genes.</title>
        <authorList>
            <person name="Kim W."/>
            <person name="Song I."/>
            <person name="Jeong J.-H."/>
            <person name="Kim D."/>
            <person name="Kim S."/>
            <person name="Ryu S."/>
            <person name="Song J.Y."/>
            <person name="Lee S.K."/>
        </authorList>
    </citation>
    <scope>NUCLEOTIDE SEQUENCE [LARGE SCALE GENOMIC DNA]</scope>
    <source>
        <tissue evidence="1">Muscle</tissue>
    </source>
</reference>
<dbReference type="AlphaFoldDB" id="A0A4Z2I577"/>
<proteinExistence type="predicted"/>
<sequence length="52" mass="5744">MTHDLIACCCRAARSSSFASFTDDGANRTREPTSAWPGTTWEKLSAATHLWK</sequence>
<keyword evidence="2" id="KW-1185">Reference proteome</keyword>
<comment type="caution">
    <text evidence="1">The sequence shown here is derived from an EMBL/GenBank/DDBJ whole genome shotgun (WGS) entry which is preliminary data.</text>
</comment>
<dbReference type="Proteomes" id="UP000314294">
    <property type="component" value="Unassembled WGS sequence"/>
</dbReference>
<evidence type="ECO:0000313" key="2">
    <source>
        <dbReference type="Proteomes" id="UP000314294"/>
    </source>
</evidence>